<evidence type="ECO:0000256" key="1">
    <source>
        <dbReference type="SAM" id="MobiDB-lite"/>
    </source>
</evidence>
<accession>A0AA41QVE7</accession>
<dbReference type="Proteomes" id="UP001165341">
    <property type="component" value="Unassembled WGS sequence"/>
</dbReference>
<comment type="caution">
    <text evidence="2">The sequence shown here is derived from an EMBL/GenBank/DDBJ whole genome shotgun (WGS) entry which is preliminary data.</text>
</comment>
<evidence type="ECO:0000313" key="3">
    <source>
        <dbReference type="Proteomes" id="UP001165341"/>
    </source>
</evidence>
<reference evidence="2" key="1">
    <citation type="submission" date="2022-03" db="EMBL/GenBank/DDBJ databases">
        <title>Cryobacterium sp. nov. strain ZS14-85, isolated from Antarctic soil.</title>
        <authorList>
            <person name="Li J."/>
            <person name="Niu G."/>
        </authorList>
    </citation>
    <scope>NUCLEOTIDE SEQUENCE</scope>
    <source>
        <strain evidence="2">ZS14-85</strain>
    </source>
</reference>
<gene>
    <name evidence="2" type="ORF">MQH31_11435</name>
</gene>
<protein>
    <submittedName>
        <fullName evidence="2">Uncharacterized protein</fullName>
    </submittedName>
</protein>
<keyword evidence="3" id="KW-1185">Reference proteome</keyword>
<sequence length="46" mass="5136">MMTFLVVLLALLTLWSTVATFSTVTRDGYGDPQIARRAHGPDDDWP</sequence>
<name>A0AA41QVE7_9MICO</name>
<dbReference type="EMBL" id="JALGAR010000002">
    <property type="protein sequence ID" value="MCI4658421.1"/>
    <property type="molecule type" value="Genomic_DNA"/>
</dbReference>
<proteinExistence type="predicted"/>
<evidence type="ECO:0000313" key="2">
    <source>
        <dbReference type="EMBL" id="MCI4658421.1"/>
    </source>
</evidence>
<dbReference type="AlphaFoldDB" id="A0AA41QVE7"/>
<organism evidence="2 3">
    <name type="scientific">Cryobacterium zhongshanensis</name>
    <dbReference type="NCBI Taxonomy" id="2928153"/>
    <lineage>
        <taxon>Bacteria</taxon>
        <taxon>Bacillati</taxon>
        <taxon>Actinomycetota</taxon>
        <taxon>Actinomycetes</taxon>
        <taxon>Micrococcales</taxon>
        <taxon>Microbacteriaceae</taxon>
        <taxon>Cryobacterium</taxon>
    </lineage>
</organism>
<dbReference type="RefSeq" id="WP_243012141.1">
    <property type="nucleotide sequence ID" value="NZ_JALGAR010000002.1"/>
</dbReference>
<feature type="region of interest" description="Disordered" evidence="1">
    <location>
        <begin position="26"/>
        <end position="46"/>
    </location>
</feature>